<dbReference type="AlphaFoldDB" id="A0A841H5A6"/>
<dbReference type="InterPro" id="IPR032534">
    <property type="entry name" value="EcxA_zinc-bd"/>
</dbReference>
<organism evidence="6 7">
    <name type="scientific">Longimicrobium terrae</name>
    <dbReference type="NCBI Taxonomy" id="1639882"/>
    <lineage>
        <taxon>Bacteria</taxon>
        <taxon>Pseudomonadati</taxon>
        <taxon>Gemmatimonadota</taxon>
        <taxon>Longimicrobiia</taxon>
        <taxon>Longimicrobiales</taxon>
        <taxon>Longimicrobiaceae</taxon>
        <taxon>Longimicrobium</taxon>
    </lineage>
</organism>
<comment type="caution">
    <text evidence="6">The sequence shown here is derived from an EMBL/GenBank/DDBJ whole genome shotgun (WGS) entry which is preliminary data.</text>
</comment>
<dbReference type="EMBL" id="JACHIA010000021">
    <property type="protein sequence ID" value="MBB6073154.1"/>
    <property type="molecule type" value="Genomic_DNA"/>
</dbReference>
<feature type="domain" description="DUF5118" evidence="5">
    <location>
        <begin position="68"/>
        <end position="117"/>
    </location>
</feature>
<dbReference type="Proteomes" id="UP000582837">
    <property type="component" value="Unassembled WGS sequence"/>
</dbReference>
<evidence type="ECO:0000259" key="5">
    <source>
        <dbReference type="Pfam" id="PF17162"/>
    </source>
</evidence>
<feature type="domain" description="DUF5117" evidence="4">
    <location>
        <begin position="128"/>
        <end position="315"/>
    </location>
</feature>
<dbReference type="Gene3D" id="3.40.390.10">
    <property type="entry name" value="Collagenase (Catalytic Domain)"/>
    <property type="match status" value="1"/>
</dbReference>
<feature type="compositionally biased region" description="Low complexity" evidence="1">
    <location>
        <begin position="21"/>
        <end position="53"/>
    </location>
</feature>
<evidence type="ECO:0000313" key="7">
    <source>
        <dbReference type="Proteomes" id="UP000582837"/>
    </source>
</evidence>
<feature type="signal peptide" evidence="2">
    <location>
        <begin position="1"/>
        <end position="22"/>
    </location>
</feature>
<accession>A0A841H5A6</accession>
<feature type="domain" description="EcxA zinc-binding" evidence="3">
    <location>
        <begin position="449"/>
        <end position="751"/>
    </location>
</feature>
<keyword evidence="7" id="KW-1185">Reference proteome</keyword>
<evidence type="ECO:0008006" key="8">
    <source>
        <dbReference type="Google" id="ProtNLM"/>
    </source>
</evidence>
<dbReference type="PROSITE" id="PS51257">
    <property type="entry name" value="PROKAR_LIPOPROTEIN"/>
    <property type="match status" value="1"/>
</dbReference>
<reference evidence="6 7" key="1">
    <citation type="submission" date="2020-08" db="EMBL/GenBank/DDBJ databases">
        <title>Genomic Encyclopedia of Type Strains, Phase IV (KMG-IV): sequencing the most valuable type-strain genomes for metagenomic binning, comparative biology and taxonomic classification.</title>
        <authorList>
            <person name="Goeker M."/>
        </authorList>
    </citation>
    <scope>NUCLEOTIDE SEQUENCE [LARGE SCALE GENOMIC DNA]</scope>
    <source>
        <strain evidence="6 7">DSM 29007</strain>
    </source>
</reference>
<name>A0A841H5A6_9BACT</name>
<feature type="chain" id="PRO_5032490903" description="Zinc-dependent metalloprotease" evidence="2">
    <location>
        <begin position="23"/>
        <end position="854"/>
    </location>
</feature>
<dbReference type="InterPro" id="IPR033428">
    <property type="entry name" value="DUF5118"/>
</dbReference>
<dbReference type="InterPro" id="IPR033413">
    <property type="entry name" value="DUF5117"/>
</dbReference>
<dbReference type="InterPro" id="IPR024079">
    <property type="entry name" value="MetalloPept_cat_dom_sf"/>
</dbReference>
<evidence type="ECO:0000259" key="3">
    <source>
        <dbReference type="Pfam" id="PF16313"/>
    </source>
</evidence>
<dbReference type="PANTHER" id="PTHR38478:SF1">
    <property type="entry name" value="ZINC DEPENDENT METALLOPROTEASE DOMAIN LIPOPROTEIN"/>
    <property type="match status" value="1"/>
</dbReference>
<dbReference type="Pfam" id="PF17162">
    <property type="entry name" value="DUF5118"/>
    <property type="match status" value="1"/>
</dbReference>
<dbReference type="RefSeq" id="WP_170035077.1">
    <property type="nucleotide sequence ID" value="NZ_JABDTL010000001.1"/>
</dbReference>
<proteinExistence type="predicted"/>
<dbReference type="Pfam" id="PF17148">
    <property type="entry name" value="DUF5117"/>
    <property type="match status" value="1"/>
</dbReference>
<sequence>MRSILWLGPVAVALAAASCAPATRGTPAPAPRAGAPGAAQAGAPAAGGAASAAGGPGGGAGASTPRAPRPYAQVITSRAKSDTGGITVHRVDERWFMELPDSLMGRDFLLVGRVAATPEDFGAYIPAGATVQERMVKWERQGDRAILRAVPTAAFADDSLPIARSIASNYLGAILAAFPVAAYGSDSSAVIDVTEFFGGDTPALSGLSQQQRDQYKVRRLDPSRSFINTMRSYPLNVEVRHTQTFEATAPPSDRTGGTVTLEMRESLVLLPRTPMRPRFADPRAGFFGVERINYGLDEQKAATENFISRWRLEPSDPAAYARGELVEPVKPIVYYIDPATPMQWRRYVREGVEQWNSAFEKAGFKNAVRAMDPPTAAEDPDWDPEDIRYSVVRWAASTTRNAQGPSTVDPRSGEIIESDIVWYHNHMRSYRNRLMIETGAANPDARSLNIPESLMGTTMREVITHEVGHALGLPHNMIASASFPVDSLRSVNFTRKYGVSATIMDYARQNYVAQPGDGLQPTDFIRRLGPFDDFIIEWGYRVFPQAATPEAERPILDRMLSTQSGPMAYRYLPQYLSGIDPRAQTEDLGDDPVGATTYAVANLRRVVPNLPAWTARAGEDDSDLTELYGETVGIWTLYMRHVTSVIGGMTVEPRTAVQPGAVYSPVARARQQRALAFLAENVVRTPEWLEPSAITQRTGTSPLANAQSAIVRDLLDARRLDRLSMSTEMSASAYSPAEYMADLHRAVWSSRAPDANLRGMQRTYVDRLGVLVNPPAPAPAMFGGEGGGAIPPLLAPVNVMRSDLPALARMELRNIRAEADRNAAATSGMQRAHWMDVSARVDEILDPTTRTAAR</sequence>
<evidence type="ECO:0000313" key="6">
    <source>
        <dbReference type="EMBL" id="MBB6073154.1"/>
    </source>
</evidence>
<evidence type="ECO:0000259" key="4">
    <source>
        <dbReference type="Pfam" id="PF17148"/>
    </source>
</evidence>
<dbReference type="PANTHER" id="PTHR38478">
    <property type="entry name" value="PEPTIDASE M1A AND M12B"/>
    <property type="match status" value="1"/>
</dbReference>
<dbReference type="SUPFAM" id="SSF55486">
    <property type="entry name" value="Metalloproteases ('zincins'), catalytic domain"/>
    <property type="match status" value="1"/>
</dbReference>
<dbReference type="GO" id="GO:0008237">
    <property type="term" value="F:metallopeptidase activity"/>
    <property type="evidence" value="ECO:0007669"/>
    <property type="project" value="InterPro"/>
</dbReference>
<feature type="region of interest" description="Disordered" evidence="1">
    <location>
        <begin position="21"/>
        <end position="68"/>
    </location>
</feature>
<keyword evidence="2" id="KW-0732">Signal</keyword>
<evidence type="ECO:0000256" key="2">
    <source>
        <dbReference type="SAM" id="SignalP"/>
    </source>
</evidence>
<dbReference type="CDD" id="cd04276">
    <property type="entry name" value="ZnMc_MMP_like_2"/>
    <property type="match status" value="1"/>
</dbReference>
<dbReference type="InterPro" id="IPR034032">
    <property type="entry name" value="Zn_MMP-like_bac"/>
</dbReference>
<protein>
    <recommendedName>
        <fullName evidence="8">Zinc-dependent metalloprotease</fullName>
    </recommendedName>
</protein>
<dbReference type="Pfam" id="PF16313">
    <property type="entry name" value="DUF4953"/>
    <property type="match status" value="1"/>
</dbReference>
<gene>
    <name evidence="6" type="ORF">HNQ61_004821</name>
</gene>
<evidence type="ECO:0000256" key="1">
    <source>
        <dbReference type="SAM" id="MobiDB-lite"/>
    </source>
</evidence>